<dbReference type="AlphaFoldDB" id="A0A0C9LXG3"/>
<keyword evidence="3" id="KW-1185">Reference proteome</keyword>
<protein>
    <submittedName>
        <fullName evidence="2">Uncharacterized protein</fullName>
    </submittedName>
</protein>
<reference evidence="2" key="1">
    <citation type="submission" date="2014-09" db="EMBL/GenBank/DDBJ databases">
        <title>Draft genome sequence of an oleaginous Mucoromycotina fungus Mucor ambiguus NBRC6742.</title>
        <authorList>
            <person name="Takeda I."/>
            <person name="Yamane N."/>
            <person name="Morita T."/>
            <person name="Tamano K."/>
            <person name="Machida M."/>
            <person name="Baker S."/>
            <person name="Koike H."/>
        </authorList>
    </citation>
    <scope>NUCLEOTIDE SEQUENCE</scope>
    <source>
        <strain evidence="2">NBRC 6742</strain>
    </source>
</reference>
<accession>A0A0C9LXG3</accession>
<evidence type="ECO:0000256" key="1">
    <source>
        <dbReference type="SAM" id="MobiDB-lite"/>
    </source>
</evidence>
<evidence type="ECO:0000313" key="2">
    <source>
        <dbReference type="EMBL" id="GAN10045.1"/>
    </source>
</evidence>
<dbReference type="EMBL" id="DF836604">
    <property type="protein sequence ID" value="GAN10045.1"/>
    <property type="molecule type" value="Genomic_DNA"/>
</dbReference>
<feature type="region of interest" description="Disordered" evidence="1">
    <location>
        <begin position="1"/>
        <end position="58"/>
    </location>
</feature>
<name>A0A0C9LXG3_9FUNG</name>
<sequence length="134" mass="14152">MKGRTTSSSSRQAQASTSQPSTLASNQSLQQPQQSASSSTTQQKVQSGSGTATTISTASEPDYLGLYEMYDLPATEKPCLLSRMSAAGTSGFVGAEATGEIETGDDTWMAKTCAYKDTQSTASIRQTKKKSKLF</sequence>
<gene>
    <name evidence="2" type="ORF">MAM1_0315d09579</name>
</gene>
<organism evidence="2">
    <name type="scientific">Mucor ambiguus</name>
    <dbReference type="NCBI Taxonomy" id="91626"/>
    <lineage>
        <taxon>Eukaryota</taxon>
        <taxon>Fungi</taxon>
        <taxon>Fungi incertae sedis</taxon>
        <taxon>Mucoromycota</taxon>
        <taxon>Mucoromycotina</taxon>
        <taxon>Mucoromycetes</taxon>
        <taxon>Mucorales</taxon>
        <taxon>Mucorineae</taxon>
        <taxon>Mucoraceae</taxon>
        <taxon>Mucor</taxon>
    </lineage>
</organism>
<evidence type="ECO:0000313" key="3">
    <source>
        <dbReference type="Proteomes" id="UP000053815"/>
    </source>
</evidence>
<proteinExistence type="predicted"/>
<dbReference type="Proteomes" id="UP000053815">
    <property type="component" value="Unassembled WGS sequence"/>
</dbReference>